<keyword evidence="3" id="KW-0479">Metal-binding</keyword>
<keyword evidence="7" id="KW-0482">Metalloprotease</keyword>
<keyword evidence="4 9" id="KW-0732">Signal</keyword>
<evidence type="ECO:0000256" key="6">
    <source>
        <dbReference type="ARBA" id="ARBA00022833"/>
    </source>
</evidence>
<keyword evidence="5" id="KW-0378">Hydrolase</keyword>
<keyword evidence="2" id="KW-0645">Protease</keyword>
<dbReference type="Pfam" id="PF05572">
    <property type="entry name" value="Peptidase_M43"/>
    <property type="match status" value="1"/>
</dbReference>
<dbReference type="Proteomes" id="UP000467700">
    <property type="component" value="Unassembled WGS sequence"/>
</dbReference>
<keyword evidence="6" id="KW-0862">Zinc</keyword>
<accession>A0A8S0XPW2</accession>
<evidence type="ECO:0000256" key="7">
    <source>
        <dbReference type="ARBA" id="ARBA00023049"/>
    </source>
</evidence>
<dbReference type="AlphaFoldDB" id="A0A8S0XPW2"/>
<dbReference type="Gene3D" id="3.40.390.10">
    <property type="entry name" value="Collagenase (Catalytic Domain)"/>
    <property type="match status" value="1"/>
</dbReference>
<gene>
    <name evidence="11" type="ORF">AAE3_LOCUS4356</name>
</gene>
<dbReference type="PANTHER" id="PTHR47466:SF1">
    <property type="entry name" value="METALLOPROTEASE MEP1 (AFU_ORTHOLOGUE AFUA_1G07730)-RELATED"/>
    <property type="match status" value="1"/>
</dbReference>
<evidence type="ECO:0000256" key="1">
    <source>
        <dbReference type="ARBA" id="ARBA00008721"/>
    </source>
</evidence>
<evidence type="ECO:0000256" key="4">
    <source>
        <dbReference type="ARBA" id="ARBA00022729"/>
    </source>
</evidence>
<feature type="signal peptide" evidence="9">
    <location>
        <begin position="1"/>
        <end position="20"/>
    </location>
</feature>
<dbReference type="GO" id="GO:0006508">
    <property type="term" value="P:proteolysis"/>
    <property type="evidence" value="ECO:0007669"/>
    <property type="project" value="UniProtKB-KW"/>
</dbReference>
<dbReference type="CDD" id="cd04275">
    <property type="entry name" value="ZnMc_pappalysin_like"/>
    <property type="match status" value="1"/>
</dbReference>
<evidence type="ECO:0000256" key="9">
    <source>
        <dbReference type="SAM" id="SignalP"/>
    </source>
</evidence>
<dbReference type="EMBL" id="CACVBS010000035">
    <property type="protein sequence ID" value="CAA7262297.1"/>
    <property type="molecule type" value="Genomic_DNA"/>
</dbReference>
<feature type="domain" description="Peptidase M43 pregnancy-associated plasma-A" evidence="10">
    <location>
        <begin position="189"/>
        <end position="277"/>
    </location>
</feature>
<dbReference type="SUPFAM" id="SSF55486">
    <property type="entry name" value="Metalloproteases ('zincins'), catalytic domain"/>
    <property type="match status" value="1"/>
</dbReference>
<feature type="chain" id="PRO_5035923322" description="Peptidase M43 pregnancy-associated plasma-A domain-containing protein" evidence="9">
    <location>
        <begin position="21"/>
        <end position="289"/>
    </location>
</feature>
<comment type="similarity">
    <text evidence="1">Belongs to the peptidase M43B family.</text>
</comment>
<evidence type="ECO:0000259" key="10">
    <source>
        <dbReference type="Pfam" id="PF05572"/>
    </source>
</evidence>
<evidence type="ECO:0000256" key="8">
    <source>
        <dbReference type="ARBA" id="ARBA00023157"/>
    </source>
</evidence>
<proteinExistence type="inferred from homology"/>
<organism evidence="11 12">
    <name type="scientific">Cyclocybe aegerita</name>
    <name type="common">Black poplar mushroom</name>
    <name type="synonym">Agrocybe aegerita</name>
    <dbReference type="NCBI Taxonomy" id="1973307"/>
    <lineage>
        <taxon>Eukaryota</taxon>
        <taxon>Fungi</taxon>
        <taxon>Dikarya</taxon>
        <taxon>Basidiomycota</taxon>
        <taxon>Agaricomycotina</taxon>
        <taxon>Agaricomycetes</taxon>
        <taxon>Agaricomycetidae</taxon>
        <taxon>Agaricales</taxon>
        <taxon>Agaricineae</taxon>
        <taxon>Bolbitiaceae</taxon>
        <taxon>Cyclocybe</taxon>
    </lineage>
</organism>
<name>A0A8S0XPW2_CYCAE</name>
<dbReference type="OrthoDB" id="536211at2759"/>
<dbReference type="InterPro" id="IPR024079">
    <property type="entry name" value="MetalloPept_cat_dom_sf"/>
</dbReference>
<dbReference type="GO" id="GO:0046872">
    <property type="term" value="F:metal ion binding"/>
    <property type="evidence" value="ECO:0007669"/>
    <property type="project" value="UniProtKB-KW"/>
</dbReference>
<keyword evidence="12" id="KW-1185">Reference proteome</keyword>
<protein>
    <recommendedName>
        <fullName evidence="10">Peptidase M43 pregnancy-associated plasma-A domain-containing protein</fullName>
    </recommendedName>
</protein>
<dbReference type="GO" id="GO:0008237">
    <property type="term" value="F:metallopeptidase activity"/>
    <property type="evidence" value="ECO:0007669"/>
    <property type="project" value="UniProtKB-KW"/>
</dbReference>
<sequence>MVSYTALLFSLLCGAPSVLGMRAAGRGCATTISEAQLAASAQHFSTHRKQAPTGLLKAKPLDVYFHIIYKNETLEGGFIPESFITDQMKVLNDDFAKTGLSFGVKNMSRIHHPQWFSELNPYENEYMDVEMKRRYRQSGAADLNIFTVGFEREAEMYGYATFPFNYADNPTYDGIVLLYSSMPGGSTVNFNLGRTLTHETGHWVGLYHTFQGGCTGTFHDEVEDTPREARGAVGCPIGQDSCPGGGVDPIHNFMDYSDDACMTHFTPGQITRLKDQIATYRQIVVDVDA</sequence>
<dbReference type="InterPro" id="IPR008754">
    <property type="entry name" value="Peptidase_M43"/>
</dbReference>
<dbReference type="PANTHER" id="PTHR47466">
    <property type="match status" value="1"/>
</dbReference>
<evidence type="ECO:0000256" key="3">
    <source>
        <dbReference type="ARBA" id="ARBA00022723"/>
    </source>
</evidence>
<comment type="caution">
    <text evidence="11">The sequence shown here is derived from an EMBL/GenBank/DDBJ whole genome shotgun (WGS) entry which is preliminary data.</text>
</comment>
<evidence type="ECO:0000256" key="5">
    <source>
        <dbReference type="ARBA" id="ARBA00022801"/>
    </source>
</evidence>
<evidence type="ECO:0000313" key="11">
    <source>
        <dbReference type="EMBL" id="CAA7262297.1"/>
    </source>
</evidence>
<reference evidence="11 12" key="1">
    <citation type="submission" date="2020-01" db="EMBL/GenBank/DDBJ databases">
        <authorList>
            <person name="Gupta K D."/>
        </authorList>
    </citation>
    <scope>NUCLEOTIDE SEQUENCE [LARGE SCALE GENOMIC DNA]</scope>
</reference>
<evidence type="ECO:0000256" key="2">
    <source>
        <dbReference type="ARBA" id="ARBA00022670"/>
    </source>
</evidence>
<keyword evidence="8" id="KW-1015">Disulfide bond</keyword>
<evidence type="ECO:0000313" key="12">
    <source>
        <dbReference type="Proteomes" id="UP000467700"/>
    </source>
</evidence>